<feature type="transmembrane region" description="Helical" evidence="5">
    <location>
        <begin position="12"/>
        <end position="29"/>
    </location>
</feature>
<evidence type="ECO:0008006" key="8">
    <source>
        <dbReference type="Google" id="ProtNLM"/>
    </source>
</evidence>
<dbReference type="RefSeq" id="WP_008070669.1">
    <property type="nucleotide sequence ID" value="NZ_AQWK01000007.1"/>
</dbReference>
<dbReference type="OrthoDB" id="5957748at2"/>
<dbReference type="InParanoid" id="F1ZBL2"/>
<organism evidence="6 7">
    <name type="scientific">Novosphingobium nitrogenifigens DSM 19370</name>
    <dbReference type="NCBI Taxonomy" id="983920"/>
    <lineage>
        <taxon>Bacteria</taxon>
        <taxon>Pseudomonadati</taxon>
        <taxon>Pseudomonadota</taxon>
        <taxon>Alphaproteobacteria</taxon>
        <taxon>Sphingomonadales</taxon>
        <taxon>Sphingomonadaceae</taxon>
        <taxon>Novosphingobium</taxon>
    </lineage>
</organism>
<dbReference type="EMBL" id="AEWJ01000051">
    <property type="protein sequence ID" value="EGD57902.1"/>
    <property type="molecule type" value="Genomic_DNA"/>
</dbReference>
<dbReference type="Proteomes" id="UP000004728">
    <property type="component" value="Unassembled WGS sequence"/>
</dbReference>
<protein>
    <recommendedName>
        <fullName evidence="8">DUF1656 domain-containing protein</fullName>
    </recommendedName>
</protein>
<dbReference type="AlphaFoldDB" id="F1ZBL2"/>
<gene>
    <name evidence="6" type="ORF">Y88_3232</name>
</gene>
<evidence type="ECO:0000313" key="7">
    <source>
        <dbReference type="Proteomes" id="UP000004728"/>
    </source>
</evidence>
<evidence type="ECO:0000256" key="2">
    <source>
        <dbReference type="ARBA" id="ARBA00022692"/>
    </source>
</evidence>
<dbReference type="STRING" id="983920.Y88_3232"/>
<proteinExistence type="predicted"/>
<evidence type="ECO:0000313" key="6">
    <source>
        <dbReference type="EMBL" id="EGD57902.1"/>
    </source>
</evidence>
<evidence type="ECO:0000256" key="3">
    <source>
        <dbReference type="ARBA" id="ARBA00022989"/>
    </source>
</evidence>
<evidence type="ECO:0000256" key="5">
    <source>
        <dbReference type="SAM" id="Phobius"/>
    </source>
</evidence>
<comment type="caution">
    <text evidence="6">The sequence shown here is derived from an EMBL/GenBank/DDBJ whole genome shotgun (WGS) entry which is preliminary data.</text>
</comment>
<evidence type="ECO:0000256" key="4">
    <source>
        <dbReference type="ARBA" id="ARBA00023136"/>
    </source>
</evidence>
<dbReference type="InterPro" id="IPR012451">
    <property type="entry name" value="DUF1656"/>
</dbReference>
<keyword evidence="2 5" id="KW-0812">Transmembrane</keyword>
<accession>F1ZBL2</accession>
<keyword evidence="3 5" id="KW-1133">Transmembrane helix</keyword>
<keyword evidence="4 5" id="KW-0472">Membrane</keyword>
<evidence type="ECO:0000256" key="1">
    <source>
        <dbReference type="ARBA" id="ARBA00022475"/>
    </source>
</evidence>
<keyword evidence="1" id="KW-1003">Cell membrane</keyword>
<reference evidence="6 7" key="1">
    <citation type="journal article" date="2012" name="J. Bacteriol.">
        <title>Draft Genome Sequence of Novosphingobium nitrogenifigens Y88T.</title>
        <authorList>
            <person name="Strabala T.J."/>
            <person name="Macdonald L."/>
            <person name="Liu V."/>
            <person name="Smit A.M."/>
        </authorList>
    </citation>
    <scope>NUCLEOTIDE SEQUENCE [LARGE SCALE GENOMIC DNA]</scope>
    <source>
        <strain evidence="6 7">DSM 19370</strain>
    </source>
</reference>
<dbReference type="eggNOG" id="ENOG5033A7D">
    <property type="taxonomic scope" value="Bacteria"/>
</dbReference>
<dbReference type="HOGENOM" id="CLU_188292_1_0_5"/>
<keyword evidence="7" id="KW-1185">Reference proteome</keyword>
<dbReference type="Pfam" id="PF07869">
    <property type="entry name" value="DUF1656"/>
    <property type="match status" value="1"/>
</dbReference>
<sequence>MIEEVDLFGVYMPAALAWAVLSALVTALVRPLLHWAPLQRLVWRQGQLELTLFAGLWWTFATLADASFSHGLLTP</sequence>
<name>F1ZBL2_9SPHN</name>